<evidence type="ECO:0000313" key="4">
    <source>
        <dbReference type="Proteomes" id="UP000245942"/>
    </source>
</evidence>
<evidence type="ECO:0000256" key="2">
    <source>
        <dbReference type="SAM" id="Phobius"/>
    </source>
</evidence>
<feature type="region of interest" description="Disordered" evidence="1">
    <location>
        <begin position="46"/>
        <end position="65"/>
    </location>
</feature>
<keyword evidence="2" id="KW-0472">Membrane</keyword>
<feature type="region of interest" description="Disordered" evidence="1">
    <location>
        <begin position="291"/>
        <end position="310"/>
    </location>
</feature>
<protein>
    <submittedName>
        <fullName evidence="3">Uncharacterized protein</fullName>
    </submittedName>
</protein>
<dbReference type="GeneID" id="37014707"/>
<name>A0A316U495_9BASI</name>
<reference evidence="3 4" key="1">
    <citation type="journal article" date="2018" name="Mol. Biol. Evol.">
        <title>Broad Genomic Sampling Reveals a Smut Pathogenic Ancestry of the Fungal Clade Ustilaginomycotina.</title>
        <authorList>
            <person name="Kijpornyongpan T."/>
            <person name="Mondo S.J."/>
            <person name="Barry K."/>
            <person name="Sandor L."/>
            <person name="Lee J."/>
            <person name="Lipzen A."/>
            <person name="Pangilinan J."/>
            <person name="LaButti K."/>
            <person name="Hainaut M."/>
            <person name="Henrissat B."/>
            <person name="Grigoriev I.V."/>
            <person name="Spatafora J.W."/>
            <person name="Aime M.C."/>
        </authorList>
    </citation>
    <scope>NUCLEOTIDE SEQUENCE [LARGE SCALE GENOMIC DNA]</scope>
    <source>
        <strain evidence="3 4">MCA 4718</strain>
    </source>
</reference>
<evidence type="ECO:0000256" key="1">
    <source>
        <dbReference type="SAM" id="MobiDB-lite"/>
    </source>
</evidence>
<feature type="compositionally biased region" description="Basic and acidic residues" evidence="1">
    <location>
        <begin position="297"/>
        <end position="306"/>
    </location>
</feature>
<feature type="transmembrane region" description="Helical" evidence="2">
    <location>
        <begin position="16"/>
        <end position="39"/>
    </location>
</feature>
<feature type="region of interest" description="Disordered" evidence="1">
    <location>
        <begin position="89"/>
        <end position="146"/>
    </location>
</feature>
<keyword evidence="2" id="KW-1133">Transmembrane helix</keyword>
<feature type="compositionally biased region" description="Polar residues" evidence="1">
    <location>
        <begin position="101"/>
        <end position="124"/>
    </location>
</feature>
<gene>
    <name evidence="3" type="ORF">BCV69DRAFT_284225</name>
</gene>
<dbReference type="AlphaFoldDB" id="A0A316U495"/>
<dbReference type="EMBL" id="KZ819331">
    <property type="protein sequence ID" value="PWN19594.1"/>
    <property type="molecule type" value="Genomic_DNA"/>
</dbReference>
<proteinExistence type="predicted"/>
<dbReference type="Proteomes" id="UP000245942">
    <property type="component" value="Unassembled WGS sequence"/>
</dbReference>
<dbReference type="RefSeq" id="XP_025346754.1">
    <property type="nucleotide sequence ID" value="XM_025492973.1"/>
</dbReference>
<sequence>MPLLHPTRGSLSNRTSVLIGVLTALAITAFLITLLLVLYQKGKQKPVPPTIAPREDALEGQPTLPPAYTYLQSSSAPALSKAYRAPSQCMTKGSVHDDPAVSTSPGGPSISSHTSKSRLWSPSGSLVAHGPTWKQAPPPPRTQESLATLPSAWSSSTLAAPGTSAQKLSQDHGALIRGQTSGSFATSESSNTTLVRPQIQGPLCQSPHINSLTSSQNQSTEIPCLPAVSTSATGHSCPDPTCSLHSTRPRSLSLPARIDAPCSLKHSPLPSSTSTLMTVGESTIVEQQEWRVTTSTTDKEAEKGDGEGEASVDSFVAVMLQRCSKSRVGNQSIDGDADRGEQGYKDGIVDANERLAAVFEALGLAKVDVTGSRRLEAVQASA</sequence>
<organism evidence="3 4">
    <name type="scientific">Pseudomicrostroma glucosiphilum</name>
    <dbReference type="NCBI Taxonomy" id="1684307"/>
    <lineage>
        <taxon>Eukaryota</taxon>
        <taxon>Fungi</taxon>
        <taxon>Dikarya</taxon>
        <taxon>Basidiomycota</taxon>
        <taxon>Ustilaginomycotina</taxon>
        <taxon>Exobasidiomycetes</taxon>
        <taxon>Microstromatales</taxon>
        <taxon>Microstromatales incertae sedis</taxon>
        <taxon>Pseudomicrostroma</taxon>
    </lineage>
</organism>
<keyword evidence="4" id="KW-1185">Reference proteome</keyword>
<keyword evidence="2" id="KW-0812">Transmembrane</keyword>
<accession>A0A316U495</accession>
<evidence type="ECO:0000313" key="3">
    <source>
        <dbReference type="EMBL" id="PWN19594.1"/>
    </source>
</evidence>